<sequence length="143" mass="15232">MTDRMKQVGFKWSTAEENVAAGQKTVADVMKSWMNSSGHRQNILGQHKFFGMVHAVASSDTYGVYWTQNFGSADGESCEGGSNEGGVQSTPAPYPKTTNPVRQPEAAASTDARPAAKPDQRPVTPGTPAPTSKNGKKCKPTES</sequence>
<feature type="domain" description="SCP" evidence="2">
    <location>
        <begin position="10"/>
        <end position="70"/>
    </location>
</feature>
<organism evidence="3 4">
    <name type="scientific">Pythium insidiosum</name>
    <name type="common">Pythiosis disease agent</name>
    <dbReference type="NCBI Taxonomy" id="114742"/>
    <lineage>
        <taxon>Eukaryota</taxon>
        <taxon>Sar</taxon>
        <taxon>Stramenopiles</taxon>
        <taxon>Oomycota</taxon>
        <taxon>Peronosporomycetes</taxon>
        <taxon>Pythiales</taxon>
        <taxon>Pythiaceae</taxon>
        <taxon>Pythium</taxon>
    </lineage>
</organism>
<accession>A0AAD5Q407</accession>
<evidence type="ECO:0000259" key="2">
    <source>
        <dbReference type="Pfam" id="PF00188"/>
    </source>
</evidence>
<feature type="compositionally biased region" description="Basic residues" evidence="1">
    <location>
        <begin position="134"/>
        <end position="143"/>
    </location>
</feature>
<dbReference type="Pfam" id="PF00188">
    <property type="entry name" value="CAP"/>
    <property type="match status" value="1"/>
</dbReference>
<dbReference type="PANTHER" id="PTHR31157">
    <property type="entry name" value="SCP DOMAIN-CONTAINING PROTEIN"/>
    <property type="match status" value="1"/>
</dbReference>
<dbReference type="EMBL" id="JAKCXM010000611">
    <property type="protein sequence ID" value="KAJ0392577.1"/>
    <property type="molecule type" value="Genomic_DNA"/>
</dbReference>
<dbReference type="Gene3D" id="3.40.33.10">
    <property type="entry name" value="CAP"/>
    <property type="match status" value="1"/>
</dbReference>
<dbReference type="InterPro" id="IPR035940">
    <property type="entry name" value="CAP_sf"/>
</dbReference>
<feature type="compositionally biased region" description="Polar residues" evidence="1">
    <location>
        <begin position="87"/>
        <end position="101"/>
    </location>
</feature>
<evidence type="ECO:0000256" key="1">
    <source>
        <dbReference type="SAM" id="MobiDB-lite"/>
    </source>
</evidence>
<feature type="region of interest" description="Disordered" evidence="1">
    <location>
        <begin position="73"/>
        <end position="143"/>
    </location>
</feature>
<comment type="caution">
    <text evidence="3">The sequence shown here is derived from an EMBL/GenBank/DDBJ whole genome shotgun (WGS) entry which is preliminary data.</text>
</comment>
<dbReference type="AlphaFoldDB" id="A0AAD5Q407"/>
<dbReference type="InterPro" id="IPR014044">
    <property type="entry name" value="CAP_dom"/>
</dbReference>
<dbReference type="CDD" id="cd05379">
    <property type="entry name" value="CAP_bacterial"/>
    <property type="match status" value="1"/>
</dbReference>
<gene>
    <name evidence="3" type="ORF">P43SY_003431</name>
</gene>
<reference evidence="3" key="1">
    <citation type="submission" date="2021-12" db="EMBL/GenBank/DDBJ databases">
        <title>Prjna785345.</title>
        <authorList>
            <person name="Rujirawat T."/>
            <person name="Krajaejun T."/>
        </authorList>
    </citation>
    <scope>NUCLEOTIDE SEQUENCE</scope>
    <source>
        <strain evidence="3">Pi057C3</strain>
    </source>
</reference>
<keyword evidence="4" id="KW-1185">Reference proteome</keyword>
<proteinExistence type="predicted"/>
<evidence type="ECO:0000313" key="4">
    <source>
        <dbReference type="Proteomes" id="UP001209570"/>
    </source>
</evidence>
<dbReference type="PANTHER" id="PTHR31157:SF1">
    <property type="entry name" value="SCP DOMAIN-CONTAINING PROTEIN"/>
    <property type="match status" value="1"/>
</dbReference>
<name>A0AAD5Q407_PYTIN</name>
<evidence type="ECO:0000313" key="3">
    <source>
        <dbReference type="EMBL" id="KAJ0392577.1"/>
    </source>
</evidence>
<dbReference type="SUPFAM" id="SSF55797">
    <property type="entry name" value="PR-1-like"/>
    <property type="match status" value="1"/>
</dbReference>
<protein>
    <recommendedName>
        <fullName evidence="2">SCP domain-containing protein</fullName>
    </recommendedName>
</protein>
<dbReference type="Proteomes" id="UP001209570">
    <property type="component" value="Unassembled WGS sequence"/>
</dbReference>